<feature type="transmembrane region" description="Helical" evidence="6">
    <location>
        <begin position="269"/>
        <end position="287"/>
    </location>
</feature>
<evidence type="ECO:0000256" key="1">
    <source>
        <dbReference type="ARBA" id="ARBA00004141"/>
    </source>
</evidence>
<keyword evidence="4 6" id="KW-1133">Transmembrane helix</keyword>
<dbReference type="InterPro" id="IPR000537">
    <property type="entry name" value="UbiA_prenyltransferase"/>
</dbReference>
<name>A3U687_CROAH</name>
<dbReference type="NCBIfam" id="NF008977">
    <property type="entry name" value="PRK12324.1-2"/>
    <property type="match status" value="1"/>
</dbReference>
<sequence>MIKQIFSLLRIKDWIKNLFVFLPAFFSGLILEPNVFKASLIAFLLFSLSASLIYIINDYVDRAQDKLHPLKKDRPIASGKITPKGALIIAGVLALVITILGLYSFSLLLLLPLLLYIILNLGYSFGLKHIPILDVSIIAIGFILRVVFGGLATEIFVSKWAFLLTFFLALVLALGKRRGELISISSTSRKVLDGYNKEFLNTALIICVTITLVCYVMYTISDDVIVAFGSDYIYFTTLFVIIALLRYLQLTFVYNKTESPTKVVYSDHFMQVMIALWLISFALIIYFK</sequence>
<evidence type="ECO:0000256" key="3">
    <source>
        <dbReference type="ARBA" id="ARBA00022692"/>
    </source>
</evidence>
<dbReference type="HOGENOM" id="CLU_029423_0_1_10"/>
<dbReference type="PANTHER" id="PTHR11048:SF5">
    <property type="entry name" value="DECAPRENYL-PHOSPHATE PHOSPHORIBOSYLTRANSFERASE"/>
    <property type="match status" value="1"/>
</dbReference>
<feature type="transmembrane region" description="Helical" evidence="6">
    <location>
        <begin position="199"/>
        <end position="220"/>
    </location>
</feature>
<comment type="subcellular location">
    <subcellularLocation>
        <location evidence="1">Membrane</location>
        <topology evidence="1">Multi-pass membrane protein</topology>
    </subcellularLocation>
</comment>
<dbReference type="InterPro" id="IPR044878">
    <property type="entry name" value="UbiA_sf"/>
</dbReference>
<reference evidence="7 8" key="1">
    <citation type="journal article" date="2010" name="J. Bacteriol.">
        <title>The complete genome sequence of Croceibacter atlanticus HTCC2559T.</title>
        <authorList>
            <person name="Oh H.M."/>
            <person name="Kang I."/>
            <person name="Ferriera S."/>
            <person name="Giovannoni S.J."/>
            <person name="Cho J.C."/>
        </authorList>
    </citation>
    <scope>NUCLEOTIDE SEQUENCE [LARGE SCALE GENOMIC DNA]</scope>
    <source>
        <strain evidence="8">ATCC BAA-628 / HTCC2559 / KCTC 12090</strain>
    </source>
</reference>
<dbReference type="GO" id="GO:0005886">
    <property type="term" value="C:plasma membrane"/>
    <property type="evidence" value="ECO:0007669"/>
    <property type="project" value="TreeGrafter"/>
</dbReference>
<dbReference type="AlphaFoldDB" id="A3U687"/>
<accession>A3U687</accession>
<organism evidence="7 8">
    <name type="scientific">Croceibacter atlanticus (strain ATCC BAA-628 / JCM 21780 / CIP 108009 / IAM 15332 / KCTC 12090 / HTCC2559)</name>
    <dbReference type="NCBI Taxonomy" id="216432"/>
    <lineage>
        <taxon>Bacteria</taxon>
        <taxon>Pseudomonadati</taxon>
        <taxon>Bacteroidota</taxon>
        <taxon>Flavobacteriia</taxon>
        <taxon>Flavobacteriales</taxon>
        <taxon>Flavobacteriaceae</taxon>
        <taxon>Croceibacter</taxon>
    </lineage>
</organism>
<dbReference type="STRING" id="216432.CA2559_03325"/>
<evidence type="ECO:0000256" key="5">
    <source>
        <dbReference type="ARBA" id="ARBA00023136"/>
    </source>
</evidence>
<protein>
    <submittedName>
        <fullName evidence="7">Uncharacterized protein</fullName>
    </submittedName>
</protein>
<feature type="transmembrane region" description="Helical" evidence="6">
    <location>
        <begin position="81"/>
        <end position="101"/>
    </location>
</feature>
<evidence type="ECO:0000256" key="2">
    <source>
        <dbReference type="ARBA" id="ARBA00022475"/>
    </source>
</evidence>
<keyword evidence="2" id="KW-1003">Cell membrane</keyword>
<evidence type="ECO:0000256" key="4">
    <source>
        <dbReference type="ARBA" id="ARBA00022989"/>
    </source>
</evidence>
<keyword evidence="8" id="KW-1185">Reference proteome</keyword>
<dbReference type="InterPro" id="IPR039653">
    <property type="entry name" value="Prenyltransferase"/>
</dbReference>
<keyword evidence="5 6" id="KW-0472">Membrane</keyword>
<dbReference type="GO" id="GO:0009247">
    <property type="term" value="P:glycolipid biosynthetic process"/>
    <property type="evidence" value="ECO:0007669"/>
    <property type="project" value="TreeGrafter"/>
</dbReference>
<evidence type="ECO:0000313" key="8">
    <source>
        <dbReference type="Proteomes" id="UP000002297"/>
    </source>
</evidence>
<dbReference type="EMBL" id="CP002046">
    <property type="protein sequence ID" value="EAP87754.1"/>
    <property type="molecule type" value="Genomic_DNA"/>
</dbReference>
<feature type="transmembrane region" description="Helical" evidence="6">
    <location>
        <begin position="38"/>
        <end position="60"/>
    </location>
</feature>
<keyword evidence="3 6" id="KW-0812">Transmembrane</keyword>
<feature type="transmembrane region" description="Helical" evidence="6">
    <location>
        <begin position="157"/>
        <end position="175"/>
    </location>
</feature>
<feature type="transmembrane region" description="Helical" evidence="6">
    <location>
        <begin position="232"/>
        <end position="248"/>
    </location>
</feature>
<dbReference type="Pfam" id="PF01040">
    <property type="entry name" value="UbiA"/>
    <property type="match status" value="1"/>
</dbReference>
<proteinExistence type="predicted"/>
<evidence type="ECO:0000256" key="6">
    <source>
        <dbReference type="SAM" id="Phobius"/>
    </source>
</evidence>
<feature type="transmembrane region" description="Helical" evidence="6">
    <location>
        <begin position="132"/>
        <end position="151"/>
    </location>
</feature>
<gene>
    <name evidence="7" type="ordered locus">CA2559_03325</name>
</gene>
<feature type="transmembrane region" description="Helical" evidence="6">
    <location>
        <begin position="14"/>
        <end position="32"/>
    </location>
</feature>
<evidence type="ECO:0000313" key="7">
    <source>
        <dbReference type="EMBL" id="EAP87754.1"/>
    </source>
</evidence>
<dbReference type="GO" id="GO:0016765">
    <property type="term" value="F:transferase activity, transferring alkyl or aryl (other than methyl) groups"/>
    <property type="evidence" value="ECO:0007669"/>
    <property type="project" value="InterPro"/>
</dbReference>
<dbReference type="KEGG" id="cat:CA2559_03325"/>
<dbReference type="PANTHER" id="PTHR11048">
    <property type="entry name" value="PRENYLTRANSFERASES"/>
    <property type="match status" value="1"/>
</dbReference>
<dbReference type="Gene3D" id="1.10.357.140">
    <property type="entry name" value="UbiA prenyltransferase"/>
    <property type="match status" value="1"/>
</dbReference>
<dbReference type="Proteomes" id="UP000002297">
    <property type="component" value="Chromosome"/>
</dbReference>
<dbReference type="CDD" id="cd13963">
    <property type="entry name" value="PT_UbiA_2"/>
    <property type="match status" value="1"/>
</dbReference>
<dbReference type="eggNOG" id="COG0382">
    <property type="taxonomic scope" value="Bacteria"/>
</dbReference>